<geneLocation type="plasmid" evidence="1">
    <name>pP742501</name>
</geneLocation>
<dbReference type="KEGG" id="cyn:Cyan7425_5465"/>
<keyword evidence="1" id="KW-0614">Plasmid</keyword>
<dbReference type="EMBL" id="CP001345">
    <property type="protein sequence ID" value="ACL47718.1"/>
    <property type="molecule type" value="Genomic_DNA"/>
</dbReference>
<protein>
    <submittedName>
        <fullName evidence="1">Uncharacterized protein</fullName>
    </submittedName>
</protein>
<sequence>MEILGGFASADSQKKTRPVITADVAQMSDDELMQTIQAGLAGFG</sequence>
<accession>B8HZ70</accession>
<dbReference type="HOGENOM" id="CLU_3215196_0_0_3"/>
<name>B8HZ70_CYAP4</name>
<proteinExistence type="predicted"/>
<reference evidence="1" key="1">
    <citation type="submission" date="2009-01" db="EMBL/GenBank/DDBJ databases">
        <title>Complete sequence of plasmid1 Cyanothece sp. PCC 7425.</title>
        <authorList>
            <consortium name="US DOE Joint Genome Institute"/>
            <person name="Lucas S."/>
            <person name="Copeland A."/>
            <person name="Lapidus A."/>
            <person name="Glavina del Rio T."/>
            <person name="Dalin E."/>
            <person name="Tice H."/>
            <person name="Bruce D."/>
            <person name="Goodwin L."/>
            <person name="Pitluck S."/>
            <person name="Sims D."/>
            <person name="Meineke L."/>
            <person name="Brettin T."/>
            <person name="Detter J.C."/>
            <person name="Han C."/>
            <person name="Larimer F."/>
            <person name="Land M."/>
            <person name="Hauser L."/>
            <person name="Kyrpides N."/>
            <person name="Ovchinnikova G."/>
            <person name="Liberton M."/>
            <person name="Stoeckel J."/>
            <person name="Banerjee A."/>
            <person name="Singh A."/>
            <person name="Page L."/>
            <person name="Sato H."/>
            <person name="Zhao L."/>
            <person name="Sherman L."/>
            <person name="Pakrasi H."/>
            <person name="Richardson P."/>
        </authorList>
    </citation>
    <scope>NUCLEOTIDE SEQUENCE</scope>
    <source>
        <strain evidence="1">PCC 7425</strain>
        <plasmid evidence="1">pP742501</plasmid>
    </source>
</reference>
<gene>
    <name evidence="1" type="ordered locus">Cyan7425_5465</name>
</gene>
<evidence type="ECO:0000313" key="1">
    <source>
        <dbReference type="EMBL" id="ACL47718.1"/>
    </source>
</evidence>
<dbReference type="AlphaFoldDB" id="B8HZ70"/>
<organism evidence="1">
    <name type="scientific">Cyanothece sp. (strain PCC 7425 / ATCC 29141)</name>
    <dbReference type="NCBI Taxonomy" id="395961"/>
    <lineage>
        <taxon>Bacteria</taxon>
        <taxon>Bacillati</taxon>
        <taxon>Cyanobacteriota</taxon>
        <taxon>Cyanophyceae</taxon>
        <taxon>Gomontiellales</taxon>
        <taxon>Cyanothecaceae</taxon>
        <taxon>Cyanothece</taxon>
    </lineage>
</organism>